<proteinExistence type="predicted"/>
<organism evidence="1 2">
    <name type="scientific">Ancylobacter radicis</name>
    <dbReference type="NCBI Taxonomy" id="2836179"/>
    <lineage>
        <taxon>Bacteria</taxon>
        <taxon>Pseudomonadati</taxon>
        <taxon>Pseudomonadota</taxon>
        <taxon>Alphaproteobacteria</taxon>
        <taxon>Hyphomicrobiales</taxon>
        <taxon>Xanthobacteraceae</taxon>
        <taxon>Ancylobacter</taxon>
    </lineage>
</organism>
<evidence type="ECO:0000313" key="2">
    <source>
        <dbReference type="Proteomes" id="UP001166585"/>
    </source>
</evidence>
<dbReference type="RefSeq" id="WP_213755562.1">
    <property type="nucleotide sequence ID" value="NZ_JAHCQH010000016.1"/>
</dbReference>
<protein>
    <submittedName>
        <fullName evidence="1">Uncharacterized protein</fullName>
    </submittedName>
</protein>
<dbReference type="EMBL" id="JAHCQH010000016">
    <property type="protein sequence ID" value="MBS9477717.1"/>
    <property type="molecule type" value="Genomic_DNA"/>
</dbReference>
<gene>
    <name evidence="1" type="ORF">KIP89_11410</name>
</gene>
<reference evidence="1" key="1">
    <citation type="submission" date="2021-05" db="EMBL/GenBank/DDBJ databases">
        <authorList>
            <person name="Sun Q."/>
            <person name="Inoue M."/>
        </authorList>
    </citation>
    <scope>NUCLEOTIDE SEQUENCE</scope>
    <source>
        <strain evidence="1">VKM B-3255</strain>
    </source>
</reference>
<name>A0ABS5RBJ8_9HYPH</name>
<sequence>MPAPPRSFLTVIDTAIRWQVPALDIAGWAIDGEIALSAVLPTVETAEKQIASGIVEIDGADVVALFRRDGASRKPALVRRFRRSQKSEWEWIARPIDGVAVTAADVIILRKEFERCERAWGLFDAGAADCGVKASSPAKRIAGPGAPPKHDWDAFAGAIARRVHDHGMPVSQGELVRDMMDWFAGREDFPPPDERTVRRKVSAIWKEMKII</sequence>
<keyword evidence="2" id="KW-1185">Reference proteome</keyword>
<evidence type="ECO:0000313" key="1">
    <source>
        <dbReference type="EMBL" id="MBS9477717.1"/>
    </source>
</evidence>
<comment type="caution">
    <text evidence="1">The sequence shown here is derived from an EMBL/GenBank/DDBJ whole genome shotgun (WGS) entry which is preliminary data.</text>
</comment>
<dbReference type="Proteomes" id="UP001166585">
    <property type="component" value="Unassembled WGS sequence"/>
</dbReference>
<accession>A0ABS5RBJ8</accession>